<gene>
    <name evidence="1" type="ORF">S03H2_50116</name>
</gene>
<evidence type="ECO:0000313" key="1">
    <source>
        <dbReference type="EMBL" id="GAH63100.1"/>
    </source>
</evidence>
<organism evidence="1">
    <name type="scientific">marine sediment metagenome</name>
    <dbReference type="NCBI Taxonomy" id="412755"/>
    <lineage>
        <taxon>unclassified sequences</taxon>
        <taxon>metagenomes</taxon>
        <taxon>ecological metagenomes</taxon>
    </lineage>
</organism>
<accession>X1I1B3</accession>
<feature type="non-terminal residue" evidence="1">
    <location>
        <position position="104"/>
    </location>
</feature>
<protein>
    <submittedName>
        <fullName evidence="1">Uncharacterized protein</fullName>
    </submittedName>
</protein>
<reference evidence="1" key="1">
    <citation type="journal article" date="2014" name="Front. Microbiol.">
        <title>High frequency of phylogenetically diverse reductive dehalogenase-homologous genes in deep subseafloor sedimentary metagenomes.</title>
        <authorList>
            <person name="Kawai M."/>
            <person name="Futagami T."/>
            <person name="Toyoda A."/>
            <person name="Takaki Y."/>
            <person name="Nishi S."/>
            <person name="Hori S."/>
            <person name="Arai W."/>
            <person name="Tsubouchi T."/>
            <person name="Morono Y."/>
            <person name="Uchiyama I."/>
            <person name="Ito T."/>
            <person name="Fujiyama A."/>
            <person name="Inagaki F."/>
            <person name="Takami H."/>
        </authorList>
    </citation>
    <scope>NUCLEOTIDE SEQUENCE</scope>
    <source>
        <strain evidence="1">Expedition CK06-06</strain>
    </source>
</reference>
<sequence length="104" mass="12199">MGLREDYLTDIDEAYEAALWAYDTYYKSHRTWLLSNYSTASWGMTWRTEVALGIANLGTVVSYLIYCNQGRILPLRLPYWLEHYAGGEEITWKAICEAWIKDDF</sequence>
<proteinExistence type="predicted"/>
<dbReference type="EMBL" id="BARU01031708">
    <property type="protein sequence ID" value="GAH63100.1"/>
    <property type="molecule type" value="Genomic_DNA"/>
</dbReference>
<comment type="caution">
    <text evidence="1">The sequence shown here is derived from an EMBL/GenBank/DDBJ whole genome shotgun (WGS) entry which is preliminary data.</text>
</comment>
<dbReference type="AlphaFoldDB" id="X1I1B3"/>
<name>X1I1B3_9ZZZZ</name>